<dbReference type="AlphaFoldDB" id="A0AA37VTD7"/>
<reference evidence="3" key="1">
    <citation type="submission" date="2023-01" db="EMBL/GenBank/DDBJ databases">
        <title>Whole-genome sequence of Pseudomonas putida NBRC 14671.</title>
        <authorList>
            <person name="Morohoshi T."/>
            <person name="Someya N."/>
        </authorList>
    </citation>
    <scope>NUCLEOTIDE SEQUENCE</scope>
    <source>
        <strain evidence="3">NBRC 14671</strain>
    </source>
</reference>
<gene>
    <name evidence="3" type="ORF">PPUN14671_47140</name>
</gene>
<keyword evidence="2" id="KW-0812">Transmembrane</keyword>
<feature type="coiled-coil region" evidence="1">
    <location>
        <begin position="144"/>
        <end position="171"/>
    </location>
</feature>
<keyword evidence="1" id="KW-0175">Coiled coil</keyword>
<evidence type="ECO:0000256" key="1">
    <source>
        <dbReference type="SAM" id="Coils"/>
    </source>
</evidence>
<evidence type="ECO:0000256" key="2">
    <source>
        <dbReference type="SAM" id="Phobius"/>
    </source>
</evidence>
<sequence length="240" mass="26743">MVHQIAWDAVTGVISSPFVHAMVGALIGGYFTMKATHKTFLRTELAAKNSREIADQKAHIDRQVIVFNTSQLILVEVSTAWEVYSAEYAKDLLELEEGSPYVTVFPIGQNPFPLFDSAPECLAELPPETSRQIVRFYMRAKGVISMVEMNNADTEKALEHARSEMLRLQAQLATQALTSAERASKLQEFYENESSRISRVMGMGSTADALKVLTIEVDDLVKDLKVRLASLPRPHLESTI</sequence>
<organism evidence="3 4">
    <name type="scientific">Pseudomonas putida</name>
    <name type="common">Arthrobacter siderocapsulatus</name>
    <dbReference type="NCBI Taxonomy" id="303"/>
    <lineage>
        <taxon>Bacteria</taxon>
        <taxon>Pseudomonadati</taxon>
        <taxon>Pseudomonadota</taxon>
        <taxon>Gammaproteobacteria</taxon>
        <taxon>Pseudomonadales</taxon>
        <taxon>Pseudomonadaceae</taxon>
        <taxon>Pseudomonas</taxon>
    </lineage>
</organism>
<dbReference type="RefSeq" id="WP_284356861.1">
    <property type="nucleotide sequence ID" value="NZ_BSKF01000016.1"/>
</dbReference>
<accession>A0AA37VTD7</accession>
<comment type="caution">
    <text evidence="3">The sequence shown here is derived from an EMBL/GenBank/DDBJ whole genome shotgun (WGS) entry which is preliminary data.</text>
</comment>
<keyword evidence="2" id="KW-1133">Transmembrane helix</keyword>
<evidence type="ECO:0000313" key="3">
    <source>
        <dbReference type="EMBL" id="GLO37877.1"/>
    </source>
</evidence>
<dbReference type="Proteomes" id="UP001161257">
    <property type="component" value="Unassembled WGS sequence"/>
</dbReference>
<keyword evidence="2" id="KW-0472">Membrane</keyword>
<protein>
    <submittedName>
        <fullName evidence="3">Uncharacterized protein</fullName>
    </submittedName>
</protein>
<evidence type="ECO:0000313" key="4">
    <source>
        <dbReference type="Proteomes" id="UP001161257"/>
    </source>
</evidence>
<feature type="transmembrane region" description="Helical" evidence="2">
    <location>
        <begin position="12"/>
        <end position="33"/>
    </location>
</feature>
<proteinExistence type="predicted"/>
<name>A0AA37VTD7_PSEPU</name>
<dbReference type="EMBL" id="BSKJ01000013">
    <property type="protein sequence ID" value="GLO37877.1"/>
    <property type="molecule type" value="Genomic_DNA"/>
</dbReference>